<dbReference type="RefSeq" id="WP_158050099.1">
    <property type="nucleotide sequence ID" value="NZ_WAJR01000024.1"/>
</dbReference>
<dbReference type="EMBL" id="WAJR01000024">
    <property type="protein sequence ID" value="KAB1638666.1"/>
    <property type="molecule type" value="Genomic_DNA"/>
</dbReference>
<dbReference type="Pfam" id="PF01458">
    <property type="entry name" value="SUFBD_core"/>
    <property type="match status" value="1"/>
</dbReference>
<organism evidence="2 3">
    <name type="scientific">Ellagibacter isourolithinifaciens</name>
    <dbReference type="NCBI Taxonomy" id="2137581"/>
    <lineage>
        <taxon>Bacteria</taxon>
        <taxon>Bacillati</taxon>
        <taxon>Actinomycetota</taxon>
        <taxon>Coriobacteriia</taxon>
        <taxon>Eggerthellales</taxon>
        <taxon>Eggerthellaceae</taxon>
        <taxon>Ellagibacter</taxon>
    </lineage>
</organism>
<dbReference type="AlphaFoldDB" id="A0A6N6NKA9"/>
<dbReference type="InterPro" id="IPR037284">
    <property type="entry name" value="SUF_FeS_clus_asmbl_SufBD_sf"/>
</dbReference>
<dbReference type="Proteomes" id="UP000468668">
    <property type="component" value="Unassembled WGS sequence"/>
</dbReference>
<dbReference type="InterPro" id="IPR000825">
    <property type="entry name" value="SUF_FeS_clus_asmbl_SufBD_core"/>
</dbReference>
<comment type="caution">
    <text evidence="2">The sequence shown here is derived from an EMBL/GenBank/DDBJ whole genome shotgun (WGS) entry which is preliminary data.</text>
</comment>
<keyword evidence="3" id="KW-1185">Reference proteome</keyword>
<accession>A0A6N6NKA9</accession>
<dbReference type="OrthoDB" id="9803529at2"/>
<evidence type="ECO:0000259" key="1">
    <source>
        <dbReference type="Pfam" id="PF01458"/>
    </source>
</evidence>
<dbReference type="InterPro" id="IPR055346">
    <property type="entry name" value="Fe-S_cluster_assembly_SufBD"/>
</dbReference>
<sequence>MGALTLNHVNAMPAATWHQLHMNETTVNVPEGLEAARSVVVEADEAILGPQDAFDAAVAAAQAELDAANAKTAPDARAILQAVRPDVDPHDLDIPALSVFEKRAVEEEMAQSIAGTFECALGDEAAAYLEEVGGAREGRTVLATKAGATEHATIRVNGIDGKANVACVDIVAAENSTITLNVAFDSSDAGAGVIGLYARVFAGKNARVNVATIHTLGQSWLALDGEGYIACEDARIQVDHRVLGAGQSYTGLACDLRGDRSDATIRTRYLGHGDERRDFNYIVRHRGKKTTCNLDANGVLADRSRKVLRGTIDLVHGCKGAEGTERETVLLADEKVVNKTIPTILCDEDDVAGNHGATIGHVRPEQMNYLMTRGISQEAAERLFANATLEEAAINAPDAQVRASVARLAAELNVPFELVGTDEEAM</sequence>
<dbReference type="PANTHER" id="PTHR43575:SF1">
    <property type="entry name" value="PROTEIN ABCI7, CHLOROPLASTIC"/>
    <property type="match status" value="1"/>
</dbReference>
<dbReference type="SUPFAM" id="SSF101960">
    <property type="entry name" value="Stabilizer of iron transporter SufD"/>
    <property type="match status" value="1"/>
</dbReference>
<name>A0A6N6NKA9_9ACTN</name>
<protein>
    <submittedName>
        <fullName evidence="2">SufD family Fe-S cluster assembly protein</fullName>
    </submittedName>
</protein>
<reference evidence="2 3" key="1">
    <citation type="submission" date="2019-09" db="EMBL/GenBank/DDBJ databases">
        <title>Whole genome shotgun sequencing (WGS) of Ellagibacter isourolithinifaciens DSM 104140(T) and Adlercreutzia muris DSM 29508(T).</title>
        <authorList>
            <person name="Stoll D.A."/>
            <person name="Danylec N."/>
            <person name="Huch M."/>
        </authorList>
    </citation>
    <scope>NUCLEOTIDE SEQUENCE [LARGE SCALE GENOMIC DNA]</scope>
    <source>
        <strain evidence="2 3">DSM 104140</strain>
    </source>
</reference>
<proteinExistence type="predicted"/>
<dbReference type="GO" id="GO:0016226">
    <property type="term" value="P:iron-sulfur cluster assembly"/>
    <property type="evidence" value="ECO:0007669"/>
    <property type="project" value="InterPro"/>
</dbReference>
<evidence type="ECO:0000313" key="3">
    <source>
        <dbReference type="Proteomes" id="UP000468668"/>
    </source>
</evidence>
<gene>
    <name evidence="2" type="ORF">F8C90_08515</name>
</gene>
<feature type="domain" description="SUF system FeS cluster assembly SufBD core" evidence="1">
    <location>
        <begin position="162"/>
        <end position="387"/>
    </location>
</feature>
<dbReference type="GeneID" id="98658449"/>
<dbReference type="PANTHER" id="PTHR43575">
    <property type="entry name" value="PROTEIN ABCI7, CHLOROPLASTIC"/>
    <property type="match status" value="1"/>
</dbReference>
<evidence type="ECO:0000313" key="2">
    <source>
        <dbReference type="EMBL" id="KAB1638666.1"/>
    </source>
</evidence>